<dbReference type="InterPro" id="IPR016181">
    <property type="entry name" value="Acyl_CoA_acyltransferase"/>
</dbReference>
<protein>
    <submittedName>
        <fullName evidence="4">GNAT family N-acetyltransferase</fullName>
    </submittedName>
</protein>
<dbReference type="AlphaFoldDB" id="A0A5C8PQA7"/>
<evidence type="ECO:0000256" key="1">
    <source>
        <dbReference type="ARBA" id="ARBA00022679"/>
    </source>
</evidence>
<dbReference type="SUPFAM" id="SSF55729">
    <property type="entry name" value="Acyl-CoA N-acyltransferases (Nat)"/>
    <property type="match status" value="1"/>
</dbReference>
<keyword evidence="1 4" id="KW-0808">Transferase</keyword>
<sequence length="172" mass="19389">MPHPYAIRLARRSELRTVQQIENMADLVFRRVAMPWVLAMQPAPLPVLQEAYRRGWLWVAVDGINRPLGFALLTTVDGEAYLHQLSVLPRTAGRGIGSALIENACDAARAADHRTLLLSTYDGVPWNAPFYARRGFGIVPPGAYTRALRGLRQEEIRLGHPAWRRVLMRRAV</sequence>
<evidence type="ECO:0000256" key="2">
    <source>
        <dbReference type="ARBA" id="ARBA00023315"/>
    </source>
</evidence>
<proteinExistence type="predicted"/>
<gene>
    <name evidence="4" type="ORF">FHP25_10080</name>
</gene>
<organism evidence="4 5">
    <name type="scientific">Vineibacter terrae</name>
    <dbReference type="NCBI Taxonomy" id="2586908"/>
    <lineage>
        <taxon>Bacteria</taxon>
        <taxon>Pseudomonadati</taxon>
        <taxon>Pseudomonadota</taxon>
        <taxon>Alphaproteobacteria</taxon>
        <taxon>Hyphomicrobiales</taxon>
        <taxon>Vineibacter</taxon>
    </lineage>
</organism>
<dbReference type="Pfam" id="PF00583">
    <property type="entry name" value="Acetyltransf_1"/>
    <property type="match status" value="1"/>
</dbReference>
<keyword evidence="2" id="KW-0012">Acyltransferase</keyword>
<dbReference type="PROSITE" id="PS51186">
    <property type="entry name" value="GNAT"/>
    <property type="match status" value="1"/>
</dbReference>
<dbReference type="PANTHER" id="PTHR43800">
    <property type="entry name" value="PEPTIDYL-LYSINE N-ACETYLTRANSFERASE YJAB"/>
    <property type="match status" value="1"/>
</dbReference>
<keyword evidence="5" id="KW-1185">Reference proteome</keyword>
<evidence type="ECO:0000313" key="4">
    <source>
        <dbReference type="EMBL" id="TXL77108.1"/>
    </source>
</evidence>
<dbReference type="EMBL" id="VDUZ01000009">
    <property type="protein sequence ID" value="TXL77108.1"/>
    <property type="molecule type" value="Genomic_DNA"/>
</dbReference>
<dbReference type="OrthoDB" id="572496at2"/>
<comment type="caution">
    <text evidence="4">The sequence shown here is derived from an EMBL/GenBank/DDBJ whole genome shotgun (WGS) entry which is preliminary data.</text>
</comment>
<evidence type="ECO:0000313" key="5">
    <source>
        <dbReference type="Proteomes" id="UP000321638"/>
    </source>
</evidence>
<dbReference type="Proteomes" id="UP000321638">
    <property type="component" value="Unassembled WGS sequence"/>
</dbReference>
<reference evidence="4 5" key="1">
    <citation type="submission" date="2019-06" db="EMBL/GenBank/DDBJ databases">
        <title>New taxonomy in bacterial strain CC-CFT640, isolated from vineyard.</title>
        <authorList>
            <person name="Lin S.-Y."/>
            <person name="Tsai C.-F."/>
            <person name="Young C.-C."/>
        </authorList>
    </citation>
    <scope>NUCLEOTIDE SEQUENCE [LARGE SCALE GENOMIC DNA]</scope>
    <source>
        <strain evidence="4 5">CC-CFT640</strain>
    </source>
</reference>
<dbReference type="CDD" id="cd04301">
    <property type="entry name" value="NAT_SF"/>
    <property type="match status" value="1"/>
</dbReference>
<dbReference type="GO" id="GO:0016747">
    <property type="term" value="F:acyltransferase activity, transferring groups other than amino-acyl groups"/>
    <property type="evidence" value="ECO:0007669"/>
    <property type="project" value="InterPro"/>
</dbReference>
<accession>A0A5C8PQA7</accession>
<evidence type="ECO:0000259" key="3">
    <source>
        <dbReference type="PROSITE" id="PS51186"/>
    </source>
</evidence>
<name>A0A5C8PQA7_9HYPH</name>
<dbReference type="InterPro" id="IPR000182">
    <property type="entry name" value="GNAT_dom"/>
</dbReference>
<dbReference type="PANTHER" id="PTHR43800:SF1">
    <property type="entry name" value="PEPTIDYL-LYSINE N-ACETYLTRANSFERASE YJAB"/>
    <property type="match status" value="1"/>
</dbReference>
<dbReference type="RefSeq" id="WP_147846808.1">
    <property type="nucleotide sequence ID" value="NZ_VDUZ01000009.1"/>
</dbReference>
<feature type="domain" description="N-acetyltransferase" evidence="3">
    <location>
        <begin position="13"/>
        <end position="172"/>
    </location>
</feature>
<dbReference type="Gene3D" id="3.40.630.30">
    <property type="match status" value="1"/>
</dbReference>